<feature type="chain" id="PRO_5047441874" evidence="2">
    <location>
        <begin position="28"/>
        <end position="276"/>
    </location>
</feature>
<keyword evidence="2" id="KW-0732">Signal</keyword>
<evidence type="ECO:0000256" key="2">
    <source>
        <dbReference type="SAM" id="SignalP"/>
    </source>
</evidence>
<sequence length="276" mass="29513">MLPSSPSLLLLLLLLTALLLLLPLTTAQTTTPPTPTAPPTPTVTTIISLFYLNDRAHDDFPRPYTPTPHAIPGRVIATDSLLNLTTYIVTKTQSFPGRRRPPFENNPPPWAKTLTSPPSSLPTPWWRPDFGDRNGTGQPITITQGPSTFMFTGSRGWKKGQSVVNRCSLGGTTEAVCNLTHVGSAWYTGDREWEGEYSTYSYTWTEGDRFGFVGVTVTAGGEMLSEENGGDDGVGTTGKGAGVRSANGGVGRRGVNGGVMMGWVVWVVMGLLGGLS</sequence>
<feature type="region of interest" description="Disordered" evidence="1">
    <location>
        <begin position="224"/>
        <end position="245"/>
    </location>
</feature>
<evidence type="ECO:0000313" key="3">
    <source>
        <dbReference type="EMBL" id="KAK4639031.1"/>
    </source>
</evidence>
<organism evidence="3 4">
    <name type="scientific">Podospora bellae-mahoneyi</name>
    <dbReference type="NCBI Taxonomy" id="2093777"/>
    <lineage>
        <taxon>Eukaryota</taxon>
        <taxon>Fungi</taxon>
        <taxon>Dikarya</taxon>
        <taxon>Ascomycota</taxon>
        <taxon>Pezizomycotina</taxon>
        <taxon>Sordariomycetes</taxon>
        <taxon>Sordariomycetidae</taxon>
        <taxon>Sordariales</taxon>
        <taxon>Podosporaceae</taxon>
        <taxon>Podospora</taxon>
    </lineage>
</organism>
<dbReference type="EMBL" id="JAFFGZ010000009">
    <property type="protein sequence ID" value="KAK4639031.1"/>
    <property type="molecule type" value="Genomic_DNA"/>
</dbReference>
<dbReference type="GeneID" id="87901293"/>
<evidence type="ECO:0000256" key="1">
    <source>
        <dbReference type="SAM" id="MobiDB-lite"/>
    </source>
</evidence>
<feature type="region of interest" description="Disordered" evidence="1">
    <location>
        <begin position="95"/>
        <end position="123"/>
    </location>
</feature>
<dbReference type="RefSeq" id="XP_062728007.1">
    <property type="nucleotide sequence ID" value="XM_062881811.1"/>
</dbReference>
<feature type="compositionally biased region" description="Gly residues" evidence="1">
    <location>
        <begin position="231"/>
        <end position="241"/>
    </location>
</feature>
<reference evidence="3 4" key="1">
    <citation type="journal article" date="2023" name="bioRxiv">
        <title>High-quality genome assemblies of four members of thePodospora anserinaspecies complex.</title>
        <authorList>
            <person name="Ament-Velasquez S.L."/>
            <person name="Vogan A.A."/>
            <person name="Wallerman O."/>
            <person name="Hartmann F."/>
            <person name="Gautier V."/>
            <person name="Silar P."/>
            <person name="Giraud T."/>
            <person name="Johannesson H."/>
        </authorList>
    </citation>
    <scope>NUCLEOTIDE SEQUENCE [LARGE SCALE GENOMIC DNA]</scope>
    <source>
        <strain evidence="3 4">CBS 112042</strain>
    </source>
</reference>
<comment type="caution">
    <text evidence="3">The sequence shown here is derived from an EMBL/GenBank/DDBJ whole genome shotgun (WGS) entry which is preliminary data.</text>
</comment>
<proteinExistence type="predicted"/>
<feature type="signal peptide" evidence="2">
    <location>
        <begin position="1"/>
        <end position="27"/>
    </location>
</feature>
<accession>A0ABR0F570</accession>
<protein>
    <submittedName>
        <fullName evidence="3">Uncharacterized protein</fullName>
    </submittedName>
</protein>
<evidence type="ECO:0000313" key="4">
    <source>
        <dbReference type="Proteomes" id="UP001322138"/>
    </source>
</evidence>
<gene>
    <name evidence="3" type="ORF">QC761_702224</name>
</gene>
<dbReference type="Proteomes" id="UP001322138">
    <property type="component" value="Unassembled WGS sequence"/>
</dbReference>
<name>A0ABR0F570_9PEZI</name>
<feature type="compositionally biased region" description="Low complexity" evidence="1">
    <location>
        <begin position="113"/>
        <end position="123"/>
    </location>
</feature>
<keyword evidence="4" id="KW-1185">Reference proteome</keyword>